<comment type="similarity">
    <text evidence="2">Belongs to the UPF0014 family.</text>
</comment>
<evidence type="ECO:0000256" key="1">
    <source>
        <dbReference type="ARBA" id="ARBA00004141"/>
    </source>
</evidence>
<dbReference type="STRING" id="1298851.TST_0755"/>
<sequence length="252" mass="27571">MNSHEIFLVALGYIFIGTAILTDCKIGVGLWKEYLIASIICLVQLVGIGFVILVLLKLGNEALNIALVLSFLFNGARIARKRFKIKSYTGSRILPLVFLSLSLVSFCVLTLYLFFGLMNLKANSMIPLSGLVAAAGMRSLSLGFDHYKTLVSNQREIILEMASLGVKETNIFKLLLKDVLKHILLPAVDTLKAAGIVHIPGIMVGLLVAGILPIKAAVVQFVILTTLIFVYILTPSVALYAIVRKHGFRLEE</sequence>
<name>A0A0S3QTA3_THET7</name>
<evidence type="ECO:0000256" key="3">
    <source>
        <dbReference type="ARBA" id="ARBA00022692"/>
    </source>
</evidence>
<keyword evidence="4 6" id="KW-1133">Transmembrane helix</keyword>
<organism evidence="7 8">
    <name type="scientific">Thermosulfidibacter takaii (strain DSM 17441 / JCM 13301 / NBRC 103674 / ABI70S6)</name>
    <dbReference type="NCBI Taxonomy" id="1298851"/>
    <lineage>
        <taxon>Bacteria</taxon>
        <taxon>Pseudomonadati</taxon>
        <taxon>Thermosulfidibacterota</taxon>
        <taxon>Thermosulfidibacteria</taxon>
        <taxon>Thermosulfidibacterales</taxon>
        <taxon>Thermosulfidibacteraceae</taxon>
    </lineage>
</organism>
<dbReference type="RefSeq" id="WP_068549555.1">
    <property type="nucleotide sequence ID" value="NZ_AP013035.1"/>
</dbReference>
<dbReference type="PANTHER" id="PTHR30028">
    <property type="entry name" value="UPF0014 INNER MEMBRANE PROTEIN YBBM-RELATED"/>
    <property type="match status" value="1"/>
</dbReference>
<feature type="transmembrane region" description="Helical" evidence="6">
    <location>
        <begin position="34"/>
        <end position="56"/>
    </location>
</feature>
<dbReference type="Proteomes" id="UP000063234">
    <property type="component" value="Chromosome"/>
</dbReference>
<dbReference type="GO" id="GO:0005886">
    <property type="term" value="C:plasma membrane"/>
    <property type="evidence" value="ECO:0007669"/>
    <property type="project" value="TreeGrafter"/>
</dbReference>
<keyword evidence="8" id="KW-1185">Reference proteome</keyword>
<comment type="subcellular location">
    <subcellularLocation>
        <location evidence="1">Membrane</location>
        <topology evidence="1">Multi-pass membrane protein</topology>
    </subcellularLocation>
</comment>
<evidence type="ECO:0000313" key="7">
    <source>
        <dbReference type="EMBL" id="BAT71560.1"/>
    </source>
</evidence>
<feature type="transmembrane region" description="Helical" evidence="6">
    <location>
        <begin position="6"/>
        <end position="22"/>
    </location>
</feature>
<feature type="transmembrane region" description="Helical" evidence="6">
    <location>
        <begin position="191"/>
        <end position="212"/>
    </location>
</feature>
<feature type="transmembrane region" description="Helical" evidence="6">
    <location>
        <begin position="92"/>
        <end position="114"/>
    </location>
</feature>
<evidence type="ECO:0000256" key="6">
    <source>
        <dbReference type="SAM" id="Phobius"/>
    </source>
</evidence>
<keyword evidence="3 6" id="KW-0812">Transmembrane</keyword>
<evidence type="ECO:0000256" key="2">
    <source>
        <dbReference type="ARBA" id="ARBA00005268"/>
    </source>
</evidence>
<dbReference type="InterPro" id="IPR005226">
    <property type="entry name" value="UPF0014_fam"/>
</dbReference>
<dbReference type="OrthoDB" id="9791807at2"/>
<evidence type="ECO:0000256" key="4">
    <source>
        <dbReference type="ARBA" id="ARBA00022989"/>
    </source>
</evidence>
<dbReference type="EMBL" id="AP013035">
    <property type="protein sequence ID" value="BAT71560.1"/>
    <property type="molecule type" value="Genomic_DNA"/>
</dbReference>
<dbReference type="PANTHER" id="PTHR30028:SF0">
    <property type="entry name" value="PROTEIN ALUMINUM SENSITIVE 3"/>
    <property type="match status" value="1"/>
</dbReference>
<protein>
    <submittedName>
        <fullName evidence="7">ABC transport system permease</fullName>
    </submittedName>
</protein>
<dbReference type="KEGG" id="ttk:TST_0755"/>
<evidence type="ECO:0000256" key="5">
    <source>
        <dbReference type="ARBA" id="ARBA00023136"/>
    </source>
</evidence>
<dbReference type="Pfam" id="PF03649">
    <property type="entry name" value="UPF0014"/>
    <property type="match status" value="1"/>
</dbReference>
<reference evidence="8" key="1">
    <citation type="journal article" date="2018" name="Science">
        <title>A primordial and reversible TCA cycle in a facultatively chemolithoautotrophic thermophile.</title>
        <authorList>
            <person name="Nunoura T."/>
            <person name="Chikaraishi Y."/>
            <person name="Izaki R."/>
            <person name="Suwa T."/>
            <person name="Sato T."/>
            <person name="Harada T."/>
            <person name="Mori K."/>
            <person name="Kato Y."/>
            <person name="Miyazaki M."/>
            <person name="Shimamura S."/>
            <person name="Yanagawa K."/>
            <person name="Shuto A."/>
            <person name="Ohkouchi N."/>
            <person name="Fujita N."/>
            <person name="Takaki Y."/>
            <person name="Atomi H."/>
            <person name="Takai K."/>
        </authorList>
    </citation>
    <scope>NUCLEOTIDE SEQUENCE [LARGE SCALE GENOMIC DNA]</scope>
    <source>
        <strain evidence="8">DSM 17441 / JCM 13301 / NBRC 103674 / ABI70S6</strain>
    </source>
</reference>
<feature type="transmembrane region" description="Helical" evidence="6">
    <location>
        <begin position="218"/>
        <end position="243"/>
    </location>
</feature>
<accession>A0A0S3QTA3</accession>
<keyword evidence="5 6" id="KW-0472">Membrane</keyword>
<gene>
    <name evidence="7" type="ORF">TST_0755</name>
</gene>
<dbReference type="AlphaFoldDB" id="A0A0S3QTA3"/>
<evidence type="ECO:0000313" key="8">
    <source>
        <dbReference type="Proteomes" id="UP000063234"/>
    </source>
</evidence>
<proteinExistence type="inferred from homology"/>